<gene>
    <name evidence="2" type="ORF">ABZ508_12615</name>
</gene>
<name>A0ABV2W7D4_9ACTN</name>
<protein>
    <submittedName>
        <fullName evidence="2">Uncharacterized protein</fullName>
    </submittedName>
</protein>
<feature type="compositionally biased region" description="Basic residues" evidence="1">
    <location>
        <begin position="31"/>
        <end position="41"/>
    </location>
</feature>
<organism evidence="2 3">
    <name type="scientific">Streptomyces lavendulocolor</name>
    <dbReference type="NCBI Taxonomy" id="67316"/>
    <lineage>
        <taxon>Bacteria</taxon>
        <taxon>Bacillati</taxon>
        <taxon>Actinomycetota</taxon>
        <taxon>Actinomycetes</taxon>
        <taxon>Kitasatosporales</taxon>
        <taxon>Streptomycetaceae</taxon>
        <taxon>Streptomyces</taxon>
    </lineage>
</organism>
<dbReference type="RefSeq" id="WP_359658603.1">
    <property type="nucleotide sequence ID" value="NZ_JBEXZP010000364.1"/>
</dbReference>
<sequence>MNAAGNMEDAARLEEKLAAFGRTATAPPATWRKRRRAGRVG</sequence>
<reference evidence="2 3" key="1">
    <citation type="submission" date="2024-06" db="EMBL/GenBank/DDBJ databases">
        <title>The Natural Products Discovery Center: Release of the First 8490 Sequenced Strains for Exploring Actinobacteria Biosynthetic Diversity.</title>
        <authorList>
            <person name="Kalkreuter E."/>
            <person name="Kautsar S.A."/>
            <person name="Yang D."/>
            <person name="Bader C.D."/>
            <person name="Teijaro C.N."/>
            <person name="Fluegel L."/>
            <person name="Davis C.M."/>
            <person name="Simpson J.R."/>
            <person name="Lauterbach L."/>
            <person name="Steele A.D."/>
            <person name="Gui C."/>
            <person name="Meng S."/>
            <person name="Li G."/>
            <person name="Viehrig K."/>
            <person name="Ye F."/>
            <person name="Su P."/>
            <person name="Kiefer A.F."/>
            <person name="Nichols A."/>
            <person name="Cepeda A.J."/>
            <person name="Yan W."/>
            <person name="Fan B."/>
            <person name="Jiang Y."/>
            <person name="Adhikari A."/>
            <person name="Zheng C.-J."/>
            <person name="Schuster L."/>
            <person name="Cowan T.M."/>
            <person name="Smanski M.J."/>
            <person name="Chevrette M.G."/>
            <person name="De Carvalho L.P.S."/>
            <person name="Shen B."/>
        </authorList>
    </citation>
    <scope>NUCLEOTIDE SEQUENCE [LARGE SCALE GENOMIC DNA]</scope>
    <source>
        <strain evidence="2 3">NPDC006337</strain>
    </source>
</reference>
<accession>A0ABV2W7D4</accession>
<evidence type="ECO:0000313" key="3">
    <source>
        <dbReference type="Proteomes" id="UP001550378"/>
    </source>
</evidence>
<evidence type="ECO:0000313" key="2">
    <source>
        <dbReference type="EMBL" id="MEU0708195.1"/>
    </source>
</evidence>
<proteinExistence type="predicted"/>
<evidence type="ECO:0000256" key="1">
    <source>
        <dbReference type="SAM" id="MobiDB-lite"/>
    </source>
</evidence>
<dbReference type="EMBL" id="JBEXZR010000009">
    <property type="protein sequence ID" value="MEU0708195.1"/>
    <property type="molecule type" value="Genomic_DNA"/>
</dbReference>
<comment type="caution">
    <text evidence="2">The sequence shown here is derived from an EMBL/GenBank/DDBJ whole genome shotgun (WGS) entry which is preliminary data.</text>
</comment>
<keyword evidence="3" id="KW-1185">Reference proteome</keyword>
<dbReference type="Proteomes" id="UP001550378">
    <property type="component" value="Unassembled WGS sequence"/>
</dbReference>
<feature type="region of interest" description="Disordered" evidence="1">
    <location>
        <begin position="18"/>
        <end position="41"/>
    </location>
</feature>